<comment type="caution">
    <text evidence="1">The sequence shown here is derived from an EMBL/GenBank/DDBJ whole genome shotgun (WGS) entry which is preliminary data.</text>
</comment>
<dbReference type="Proteomes" id="UP001310594">
    <property type="component" value="Unassembled WGS sequence"/>
</dbReference>
<gene>
    <name evidence="1" type="ORF">LTR97_011284</name>
</gene>
<dbReference type="EMBL" id="JAVRQU010000020">
    <property type="protein sequence ID" value="KAK5692110.1"/>
    <property type="molecule type" value="Genomic_DNA"/>
</dbReference>
<proteinExistence type="predicted"/>
<organism evidence="1 2">
    <name type="scientific">Elasticomyces elasticus</name>
    <dbReference type="NCBI Taxonomy" id="574655"/>
    <lineage>
        <taxon>Eukaryota</taxon>
        <taxon>Fungi</taxon>
        <taxon>Dikarya</taxon>
        <taxon>Ascomycota</taxon>
        <taxon>Pezizomycotina</taxon>
        <taxon>Dothideomycetes</taxon>
        <taxon>Dothideomycetidae</taxon>
        <taxon>Mycosphaerellales</taxon>
        <taxon>Teratosphaeriaceae</taxon>
        <taxon>Elasticomyces</taxon>
    </lineage>
</organism>
<accession>A0AAN7W1L7</accession>
<evidence type="ECO:0000313" key="1">
    <source>
        <dbReference type="EMBL" id="KAK5692110.1"/>
    </source>
</evidence>
<reference evidence="1" key="1">
    <citation type="submission" date="2023-08" db="EMBL/GenBank/DDBJ databases">
        <title>Black Yeasts Isolated from many extreme environments.</title>
        <authorList>
            <person name="Coleine C."/>
            <person name="Stajich J.E."/>
            <person name="Selbmann L."/>
        </authorList>
    </citation>
    <scope>NUCLEOTIDE SEQUENCE</scope>
    <source>
        <strain evidence="1">CCFEE 5810</strain>
    </source>
</reference>
<sequence>MDDQPKTLEGLKQMMEDARKRQTARKAAKPNMPNEIDIMDPYIVRPACETMFSSNHRIRALTIVYQLYVAACDPPSHQSEILERAIKKVQAIPELVQSKRMGNPNDAFMYCLPKGMKNPITADDAEFEGKLTVGGTEKTTYFDSLIAAKFKAELGFDIKTADVGRFLGQDF</sequence>
<evidence type="ECO:0000313" key="2">
    <source>
        <dbReference type="Proteomes" id="UP001310594"/>
    </source>
</evidence>
<protein>
    <submittedName>
        <fullName evidence="1">Uncharacterized protein</fullName>
    </submittedName>
</protein>
<name>A0AAN7W1L7_9PEZI</name>
<dbReference type="AlphaFoldDB" id="A0AAN7W1L7"/>